<evidence type="ECO:0000256" key="7">
    <source>
        <dbReference type="ARBA" id="ARBA00022801"/>
    </source>
</evidence>
<dbReference type="Proteomes" id="UP000533896">
    <property type="component" value="Unassembled WGS sequence"/>
</dbReference>
<dbReference type="GO" id="GO:0008270">
    <property type="term" value="F:zinc ion binding"/>
    <property type="evidence" value="ECO:0007669"/>
    <property type="project" value="UniProtKB-KW"/>
</dbReference>
<dbReference type="EC" id="2.7.7.49" evidence="1"/>
<dbReference type="GO" id="GO:0015074">
    <property type="term" value="P:DNA integration"/>
    <property type="evidence" value="ECO:0007669"/>
    <property type="project" value="InterPro"/>
</dbReference>
<dbReference type="PANTHER" id="PTHR41694">
    <property type="entry name" value="ENDOGENOUS RETROVIRUS GROUP K MEMBER POL PROTEIN"/>
    <property type="match status" value="1"/>
</dbReference>
<dbReference type="AlphaFoldDB" id="A0A7K8KM94"/>
<dbReference type="GO" id="GO:0003964">
    <property type="term" value="F:RNA-directed DNA polymerase activity"/>
    <property type="evidence" value="ECO:0007669"/>
    <property type="project" value="UniProtKB-KW"/>
</dbReference>
<sequence length="117" mass="13395">FITEGNNRADKLTLPLWKSPVPNKIEQATASHEFYHQSARALKRQFQLSWTEAQQILQTCPDCQPFATIRHNGVNPRGLAALQLWQTDITHISQFGRYKYVHVSIDTFSHATWATAC</sequence>
<dbReference type="Pfam" id="PF02022">
    <property type="entry name" value="Integrase_Zn"/>
    <property type="match status" value="1"/>
</dbReference>
<accession>A0A7K8KM94</accession>
<dbReference type="GO" id="GO:0016787">
    <property type="term" value="F:hydrolase activity"/>
    <property type="evidence" value="ECO:0007669"/>
    <property type="project" value="UniProtKB-KW"/>
</dbReference>
<dbReference type="SUPFAM" id="SSF53098">
    <property type="entry name" value="Ribonuclease H-like"/>
    <property type="match status" value="1"/>
</dbReference>
<dbReference type="GO" id="GO:0004519">
    <property type="term" value="F:endonuclease activity"/>
    <property type="evidence" value="ECO:0007669"/>
    <property type="project" value="UniProtKB-KW"/>
</dbReference>
<dbReference type="GO" id="GO:0035613">
    <property type="term" value="F:RNA stem-loop binding"/>
    <property type="evidence" value="ECO:0007669"/>
    <property type="project" value="TreeGrafter"/>
</dbReference>
<evidence type="ECO:0000313" key="13">
    <source>
        <dbReference type="Proteomes" id="UP000533896"/>
    </source>
</evidence>
<feature type="non-terminal residue" evidence="12">
    <location>
        <position position="1"/>
    </location>
</feature>
<comment type="caution">
    <text evidence="12">The sequence shown here is derived from an EMBL/GenBank/DDBJ whole genome shotgun (WGS) entry which is preliminary data.</text>
</comment>
<evidence type="ECO:0000256" key="4">
    <source>
        <dbReference type="ARBA" id="ARBA00022722"/>
    </source>
</evidence>
<keyword evidence="6" id="KW-0255">Endonuclease</keyword>
<dbReference type="InterPro" id="IPR017856">
    <property type="entry name" value="Integrase-like_N"/>
</dbReference>
<proteinExistence type="predicted"/>
<name>A0A7K8KM94_9AVES</name>
<feature type="domain" description="Integrase-type" evidence="10">
    <location>
        <begin position="23"/>
        <end position="64"/>
    </location>
</feature>
<keyword evidence="8" id="KW-0695">RNA-directed DNA polymerase</keyword>
<dbReference type="Gene3D" id="1.10.10.200">
    <property type="match status" value="1"/>
</dbReference>
<evidence type="ECO:0000313" key="12">
    <source>
        <dbReference type="EMBL" id="NXE16535.1"/>
    </source>
</evidence>
<dbReference type="OrthoDB" id="9386368at2759"/>
<reference evidence="12 13" key="1">
    <citation type="submission" date="2019-09" db="EMBL/GenBank/DDBJ databases">
        <title>Bird 10,000 Genomes (B10K) Project - Family phase.</title>
        <authorList>
            <person name="Zhang G."/>
        </authorList>
    </citation>
    <scope>NUCLEOTIDE SEQUENCE [LARGE SCALE GENOMIC DNA]</scope>
    <source>
        <strain evidence="12">B10K-CU-031-23</strain>
    </source>
</reference>
<evidence type="ECO:0000256" key="8">
    <source>
        <dbReference type="ARBA" id="ARBA00022918"/>
    </source>
</evidence>
<dbReference type="PANTHER" id="PTHR41694:SF3">
    <property type="entry name" value="RNA-DIRECTED DNA POLYMERASE-RELATED"/>
    <property type="match status" value="1"/>
</dbReference>
<feature type="domain" description="Integrase catalytic" evidence="11">
    <location>
        <begin position="72"/>
        <end position="117"/>
    </location>
</feature>
<dbReference type="InterPro" id="IPR003308">
    <property type="entry name" value="Integrase_Zn-bd_dom_N"/>
</dbReference>
<evidence type="ECO:0000256" key="9">
    <source>
        <dbReference type="PROSITE-ProRule" id="PRU00450"/>
    </source>
</evidence>
<evidence type="ECO:0000256" key="3">
    <source>
        <dbReference type="ARBA" id="ARBA00022695"/>
    </source>
</evidence>
<feature type="non-terminal residue" evidence="12">
    <location>
        <position position="117"/>
    </location>
</feature>
<dbReference type="InterPro" id="IPR012337">
    <property type="entry name" value="RNaseH-like_sf"/>
</dbReference>
<organism evidence="12 13">
    <name type="scientific">Lophotis ruficrista</name>
    <dbReference type="NCBI Taxonomy" id="172689"/>
    <lineage>
        <taxon>Eukaryota</taxon>
        <taxon>Metazoa</taxon>
        <taxon>Chordata</taxon>
        <taxon>Craniata</taxon>
        <taxon>Vertebrata</taxon>
        <taxon>Euteleostomi</taxon>
        <taxon>Archelosauria</taxon>
        <taxon>Archosauria</taxon>
        <taxon>Dinosauria</taxon>
        <taxon>Saurischia</taxon>
        <taxon>Theropoda</taxon>
        <taxon>Coelurosauria</taxon>
        <taxon>Aves</taxon>
        <taxon>Neognathae</taxon>
        <taxon>Neoaves</taxon>
        <taxon>Otidimorphae</taxon>
        <taxon>Otidiformes</taxon>
        <taxon>Otididae</taxon>
        <taxon>Lophotis</taxon>
    </lineage>
</organism>
<evidence type="ECO:0000256" key="6">
    <source>
        <dbReference type="ARBA" id="ARBA00022759"/>
    </source>
</evidence>
<keyword evidence="2" id="KW-0808">Transferase</keyword>
<dbReference type="EMBL" id="VWYV01002476">
    <property type="protein sequence ID" value="NXE16535.1"/>
    <property type="molecule type" value="Genomic_DNA"/>
</dbReference>
<keyword evidence="4" id="KW-0540">Nuclease</keyword>
<dbReference type="PROSITE" id="PS50994">
    <property type="entry name" value="INTEGRASE"/>
    <property type="match status" value="1"/>
</dbReference>
<keyword evidence="7" id="KW-0378">Hydrolase</keyword>
<keyword evidence="9" id="KW-0863">Zinc-finger</keyword>
<evidence type="ECO:0000256" key="2">
    <source>
        <dbReference type="ARBA" id="ARBA00022679"/>
    </source>
</evidence>
<keyword evidence="3" id="KW-0548">Nucleotidyltransferase</keyword>
<evidence type="ECO:0000256" key="1">
    <source>
        <dbReference type="ARBA" id="ARBA00012493"/>
    </source>
</evidence>
<dbReference type="Gene3D" id="3.30.420.10">
    <property type="entry name" value="Ribonuclease H-like superfamily/Ribonuclease H"/>
    <property type="match status" value="1"/>
</dbReference>
<keyword evidence="5" id="KW-0479">Metal-binding</keyword>
<dbReference type="InterPro" id="IPR001584">
    <property type="entry name" value="Integrase_cat-core"/>
</dbReference>
<gene>
    <name evidence="12" type="primary">Ervk10_3</name>
    <name evidence="12" type="ORF">LOPRUF_R14821</name>
</gene>
<dbReference type="SUPFAM" id="SSF46919">
    <property type="entry name" value="N-terminal Zn binding domain of HIV integrase"/>
    <property type="match status" value="1"/>
</dbReference>
<dbReference type="InterPro" id="IPR036397">
    <property type="entry name" value="RNaseH_sf"/>
</dbReference>
<protein>
    <recommendedName>
        <fullName evidence="1">RNA-directed DNA polymerase</fullName>
        <ecNumber evidence="1">2.7.7.49</ecNumber>
    </recommendedName>
</protein>
<dbReference type="PROSITE" id="PS50876">
    <property type="entry name" value="ZF_INTEGRASE"/>
    <property type="match status" value="1"/>
</dbReference>
<keyword evidence="9" id="KW-0862">Zinc</keyword>
<keyword evidence="13" id="KW-1185">Reference proteome</keyword>
<evidence type="ECO:0000256" key="5">
    <source>
        <dbReference type="ARBA" id="ARBA00022723"/>
    </source>
</evidence>
<evidence type="ECO:0000259" key="11">
    <source>
        <dbReference type="PROSITE" id="PS50994"/>
    </source>
</evidence>
<evidence type="ECO:0000259" key="10">
    <source>
        <dbReference type="PROSITE" id="PS50876"/>
    </source>
</evidence>